<name>A0A175RMP2_9HYPH</name>
<proteinExistence type="predicted"/>
<gene>
    <name evidence="3" type="ORF">NS365_13235</name>
</gene>
<dbReference type="EMBL" id="LDQA01000028">
    <property type="protein sequence ID" value="KTR04990.1"/>
    <property type="molecule type" value="Genomic_DNA"/>
</dbReference>
<sequence>MAGWLIGFAHENGRKANAPSAQRSCRLSPQTNDTRVIVCWASRMVESMWQEGGVYTKCGGMLEDLCDAGREQADLFVATDSRGADLMSVMDAMNSRYGHETLALGTVGIGAQSFDTKRAMKSPA</sequence>
<evidence type="ECO:0000313" key="3">
    <source>
        <dbReference type="EMBL" id="KTR04990.1"/>
    </source>
</evidence>
<dbReference type="RefSeq" id="WP_058600750.1">
    <property type="nucleotide sequence ID" value="NZ_LDQA01000028.1"/>
</dbReference>
<keyword evidence="4" id="KW-1185">Reference proteome</keyword>
<dbReference type="GO" id="GO:0006281">
    <property type="term" value="P:DNA repair"/>
    <property type="evidence" value="ECO:0007669"/>
    <property type="project" value="InterPro"/>
</dbReference>
<evidence type="ECO:0000313" key="4">
    <source>
        <dbReference type="Proteomes" id="UP000078529"/>
    </source>
</evidence>
<reference evidence="3 4" key="1">
    <citation type="journal article" date="2016" name="Front. Microbiol.">
        <title>Genomic Resource of Rice Seed Associated Bacteria.</title>
        <authorList>
            <person name="Midha S."/>
            <person name="Bansal K."/>
            <person name="Sharma S."/>
            <person name="Kumar N."/>
            <person name="Patil P.P."/>
            <person name="Chaudhry V."/>
            <person name="Patil P.B."/>
        </authorList>
    </citation>
    <scope>NUCLEOTIDE SEQUENCE [LARGE SCALE GENOMIC DNA]</scope>
    <source>
        <strain evidence="3 4">NS365</strain>
    </source>
</reference>
<dbReference type="InterPro" id="IPR017961">
    <property type="entry name" value="DNA_pol_Y-fam_little_finger"/>
</dbReference>
<dbReference type="AlphaFoldDB" id="A0A175RMP2"/>
<evidence type="ECO:0000259" key="1">
    <source>
        <dbReference type="Pfam" id="PF11799"/>
    </source>
</evidence>
<feature type="domain" description="DNA polymerase Y-family little finger" evidence="1">
    <location>
        <begin position="20"/>
        <end position="75"/>
    </location>
</feature>
<dbReference type="PATRIC" id="fig|401562.4.peg.2431"/>
<feature type="domain" description="DUF4113" evidence="2">
    <location>
        <begin position="85"/>
        <end position="124"/>
    </location>
</feature>
<accession>A0A175RMP2</accession>
<comment type="caution">
    <text evidence="3">The sequence shown here is derived from an EMBL/GenBank/DDBJ whole genome shotgun (WGS) entry which is preliminary data.</text>
</comment>
<protein>
    <submittedName>
        <fullName evidence="3">Uncharacterized protein</fullName>
    </submittedName>
</protein>
<organism evidence="3 4">
    <name type="scientific">Aureimonas ureilytica</name>
    <dbReference type="NCBI Taxonomy" id="401562"/>
    <lineage>
        <taxon>Bacteria</taxon>
        <taxon>Pseudomonadati</taxon>
        <taxon>Pseudomonadota</taxon>
        <taxon>Alphaproteobacteria</taxon>
        <taxon>Hyphomicrobiales</taxon>
        <taxon>Aurantimonadaceae</taxon>
        <taxon>Aureimonas</taxon>
    </lineage>
</organism>
<evidence type="ECO:0000259" key="2">
    <source>
        <dbReference type="Pfam" id="PF13438"/>
    </source>
</evidence>
<dbReference type="Pfam" id="PF11799">
    <property type="entry name" value="IMS_C"/>
    <property type="match status" value="1"/>
</dbReference>
<dbReference type="Pfam" id="PF13438">
    <property type="entry name" value="DUF4113"/>
    <property type="match status" value="1"/>
</dbReference>
<dbReference type="Proteomes" id="UP000078529">
    <property type="component" value="Unassembled WGS sequence"/>
</dbReference>
<dbReference type="GO" id="GO:0003684">
    <property type="term" value="F:damaged DNA binding"/>
    <property type="evidence" value="ECO:0007669"/>
    <property type="project" value="InterPro"/>
</dbReference>
<dbReference type="InterPro" id="IPR025188">
    <property type="entry name" value="DUF4113"/>
</dbReference>